<accession>A0AAN8RC19</accession>
<comment type="caution">
    <text evidence="2">The sequence shown here is derived from an EMBL/GenBank/DDBJ whole genome shotgun (WGS) entry which is preliminary data.</text>
</comment>
<proteinExistence type="predicted"/>
<dbReference type="AlphaFoldDB" id="A0AAN8RC19"/>
<evidence type="ECO:0000313" key="2">
    <source>
        <dbReference type="EMBL" id="KAK6342537.1"/>
    </source>
</evidence>
<sequence length="119" mass="12988">MFHNIECERGDSDDDDGGENDDDGDSDDDDDDDDDDGGCIERGEESNTGDSGKSKGWSLEEEAEERRGRRGRRGRWDGSLRSERYGGGLGLSACLAQTTGSFVTARQNISPPELSPKRI</sequence>
<keyword evidence="3" id="KW-1185">Reference proteome</keyword>
<dbReference type="Proteomes" id="UP001313282">
    <property type="component" value="Unassembled WGS sequence"/>
</dbReference>
<dbReference type="EMBL" id="JAVHNR010000005">
    <property type="protein sequence ID" value="KAK6342537.1"/>
    <property type="molecule type" value="Genomic_DNA"/>
</dbReference>
<organism evidence="2 3">
    <name type="scientific">Orbilia javanica</name>
    <dbReference type="NCBI Taxonomy" id="47235"/>
    <lineage>
        <taxon>Eukaryota</taxon>
        <taxon>Fungi</taxon>
        <taxon>Dikarya</taxon>
        <taxon>Ascomycota</taxon>
        <taxon>Pezizomycotina</taxon>
        <taxon>Orbiliomycetes</taxon>
        <taxon>Orbiliales</taxon>
        <taxon>Orbiliaceae</taxon>
        <taxon>Orbilia</taxon>
    </lineage>
</organism>
<name>A0AAN8RC19_9PEZI</name>
<evidence type="ECO:0000313" key="3">
    <source>
        <dbReference type="Proteomes" id="UP001313282"/>
    </source>
</evidence>
<feature type="region of interest" description="Disordered" evidence="1">
    <location>
        <begin position="1"/>
        <end position="88"/>
    </location>
</feature>
<feature type="compositionally biased region" description="Acidic residues" evidence="1">
    <location>
        <begin position="11"/>
        <end position="38"/>
    </location>
</feature>
<gene>
    <name evidence="2" type="ORF">TWF718_007941</name>
</gene>
<feature type="compositionally biased region" description="Basic and acidic residues" evidence="1">
    <location>
        <begin position="74"/>
        <end position="84"/>
    </location>
</feature>
<reference evidence="2 3" key="1">
    <citation type="submission" date="2019-10" db="EMBL/GenBank/DDBJ databases">
        <authorList>
            <person name="Palmer J.M."/>
        </authorList>
    </citation>
    <scope>NUCLEOTIDE SEQUENCE [LARGE SCALE GENOMIC DNA]</scope>
    <source>
        <strain evidence="2 3">TWF718</strain>
    </source>
</reference>
<evidence type="ECO:0000256" key="1">
    <source>
        <dbReference type="SAM" id="MobiDB-lite"/>
    </source>
</evidence>
<protein>
    <submittedName>
        <fullName evidence="2">Uncharacterized protein</fullName>
    </submittedName>
</protein>
<feature type="compositionally biased region" description="Basic and acidic residues" evidence="1">
    <location>
        <begin position="1"/>
        <end position="10"/>
    </location>
</feature>